<gene>
    <name evidence="9" type="ORF">IWW39_000027</name>
</gene>
<feature type="region of interest" description="Disordered" evidence="7">
    <location>
        <begin position="140"/>
        <end position="203"/>
    </location>
</feature>
<feature type="transmembrane region" description="Helical" evidence="8">
    <location>
        <begin position="35"/>
        <end position="55"/>
    </location>
</feature>
<proteinExistence type="predicted"/>
<evidence type="ECO:0000313" key="9">
    <source>
        <dbReference type="EMBL" id="KAJ2691342.1"/>
    </source>
</evidence>
<evidence type="ECO:0000256" key="4">
    <source>
        <dbReference type="ARBA" id="ARBA00022989"/>
    </source>
</evidence>
<dbReference type="AlphaFoldDB" id="A0A9W8GSV9"/>
<feature type="transmembrane region" description="Helical" evidence="8">
    <location>
        <begin position="340"/>
        <end position="362"/>
    </location>
</feature>
<dbReference type="InterPro" id="IPR045891">
    <property type="entry name" value="ZIP9"/>
</dbReference>
<dbReference type="Pfam" id="PF02535">
    <property type="entry name" value="Zip"/>
    <property type="match status" value="1"/>
</dbReference>
<keyword evidence="4 8" id="KW-1133">Transmembrane helix</keyword>
<evidence type="ECO:0000256" key="8">
    <source>
        <dbReference type="SAM" id="Phobius"/>
    </source>
</evidence>
<dbReference type="PROSITE" id="PS51257">
    <property type="entry name" value="PROKAR_LIPOPROTEIN"/>
    <property type="match status" value="1"/>
</dbReference>
<accession>A0A9W8GSV9</accession>
<dbReference type="PANTHER" id="PTHR16133:SF0">
    <property type="entry name" value="ZINC_IRON REGULATED TRANSPORTER-RELATED PROTEIN 102B, ISOFORM E"/>
    <property type="match status" value="1"/>
</dbReference>
<comment type="subcellular location">
    <subcellularLocation>
        <location evidence="1">Endomembrane system</location>
        <topology evidence="1">Multi-pass membrane protein</topology>
    </subcellularLocation>
    <subcellularLocation>
        <location evidence="2">Golgi apparatus membrane</location>
    </subcellularLocation>
</comment>
<dbReference type="InterPro" id="IPR003689">
    <property type="entry name" value="ZIP"/>
</dbReference>
<evidence type="ECO:0000256" key="7">
    <source>
        <dbReference type="SAM" id="MobiDB-lite"/>
    </source>
</evidence>
<dbReference type="GO" id="GO:0046873">
    <property type="term" value="F:metal ion transmembrane transporter activity"/>
    <property type="evidence" value="ECO:0007669"/>
    <property type="project" value="InterPro"/>
</dbReference>
<feature type="transmembrane region" description="Helical" evidence="8">
    <location>
        <begin position="265"/>
        <end position="286"/>
    </location>
</feature>
<organism evidence="9 10">
    <name type="scientific">Coemansia spiralis</name>
    <dbReference type="NCBI Taxonomy" id="417178"/>
    <lineage>
        <taxon>Eukaryota</taxon>
        <taxon>Fungi</taxon>
        <taxon>Fungi incertae sedis</taxon>
        <taxon>Zoopagomycota</taxon>
        <taxon>Kickxellomycotina</taxon>
        <taxon>Kickxellomycetes</taxon>
        <taxon>Kickxellales</taxon>
        <taxon>Kickxellaceae</taxon>
        <taxon>Coemansia</taxon>
    </lineage>
</organism>
<evidence type="ECO:0000256" key="1">
    <source>
        <dbReference type="ARBA" id="ARBA00004127"/>
    </source>
</evidence>
<feature type="transmembrane region" description="Helical" evidence="8">
    <location>
        <begin position="220"/>
        <end position="245"/>
    </location>
</feature>
<dbReference type="OrthoDB" id="19859at2759"/>
<keyword evidence="3 8" id="KW-0812">Transmembrane</keyword>
<keyword evidence="10" id="KW-1185">Reference proteome</keyword>
<feature type="transmembrane region" description="Helical" evidence="8">
    <location>
        <begin position="383"/>
        <end position="404"/>
    </location>
</feature>
<evidence type="ECO:0000256" key="5">
    <source>
        <dbReference type="ARBA" id="ARBA00023034"/>
    </source>
</evidence>
<keyword evidence="5" id="KW-0333">Golgi apparatus</keyword>
<dbReference type="PANTHER" id="PTHR16133">
    <property type="entry name" value="SOLUTE CARRIER FAMILY 39 ZINC TRANSPORTER , MEMBER 9-RELATED"/>
    <property type="match status" value="1"/>
</dbReference>
<name>A0A9W8GSV9_9FUNG</name>
<evidence type="ECO:0000256" key="2">
    <source>
        <dbReference type="ARBA" id="ARBA00004394"/>
    </source>
</evidence>
<evidence type="ECO:0000256" key="6">
    <source>
        <dbReference type="ARBA" id="ARBA00023136"/>
    </source>
</evidence>
<dbReference type="EMBL" id="JANBTX010000001">
    <property type="protein sequence ID" value="KAJ2691342.1"/>
    <property type="molecule type" value="Genomic_DNA"/>
</dbReference>
<evidence type="ECO:0000313" key="10">
    <source>
        <dbReference type="Proteomes" id="UP001151516"/>
    </source>
</evidence>
<feature type="transmembrane region" description="Helical" evidence="8">
    <location>
        <begin position="298"/>
        <end position="320"/>
    </location>
</feature>
<comment type="caution">
    <text evidence="9">The sequence shown here is derived from an EMBL/GenBank/DDBJ whole genome shotgun (WGS) entry which is preliminary data.</text>
</comment>
<dbReference type="GO" id="GO:0000139">
    <property type="term" value="C:Golgi membrane"/>
    <property type="evidence" value="ECO:0007669"/>
    <property type="project" value="UniProtKB-SubCell"/>
</dbReference>
<sequence>MQAVFRLILEGLAMFAGSWAAGCVPLYVRMDQSKFNLLALFGAGLLIGAALAVILPEGVETLSRSLLSHKTKTETDDTLVESMNTTIGWTLVAGFSLMFLIDNLFPTAHSHADTPDAPDNDSAACLDDIQMVPRGNGRALGNSDFTLNDARQPYPQNARADESMTSLAIANGDDSPRSADPQDDWRHSAAAHQQQMPPARPQPRWRRLLGRLASALSPRYLPSTLIGILVHSCADGLALGAAVASAHAADNGKNSDDAHSSSLEIIVFMALLLHKAPAAFGLITTLKQQGYAAYKLSVWLTVFAASAPLAALATFSIFLLAQPAGGRHEKPEGTQPWAGIVMLFSAGTFMYVAMAHTLAEAVHQAKALRAKAKSSATSAKAHVASLSFLDIAVLLLGVILPPLVSKDHDG</sequence>
<protein>
    <recommendedName>
        <fullName evidence="11">Zinc/iron permease</fullName>
    </recommendedName>
</protein>
<keyword evidence="6 8" id="KW-0472">Membrane</keyword>
<reference evidence="9" key="1">
    <citation type="submission" date="2022-07" db="EMBL/GenBank/DDBJ databases">
        <title>Phylogenomic reconstructions and comparative analyses of Kickxellomycotina fungi.</title>
        <authorList>
            <person name="Reynolds N.K."/>
            <person name="Stajich J.E."/>
            <person name="Barry K."/>
            <person name="Grigoriev I.V."/>
            <person name="Crous P."/>
            <person name="Smith M.E."/>
        </authorList>
    </citation>
    <scope>NUCLEOTIDE SEQUENCE</scope>
    <source>
        <strain evidence="9">CBS 109367</strain>
    </source>
</reference>
<dbReference type="GO" id="GO:0006829">
    <property type="term" value="P:zinc ion transport"/>
    <property type="evidence" value="ECO:0007669"/>
    <property type="project" value="InterPro"/>
</dbReference>
<evidence type="ECO:0000256" key="3">
    <source>
        <dbReference type="ARBA" id="ARBA00022692"/>
    </source>
</evidence>
<feature type="transmembrane region" description="Helical" evidence="8">
    <location>
        <begin position="86"/>
        <end position="105"/>
    </location>
</feature>
<evidence type="ECO:0008006" key="11">
    <source>
        <dbReference type="Google" id="ProtNLM"/>
    </source>
</evidence>
<dbReference type="Proteomes" id="UP001151516">
    <property type="component" value="Unassembled WGS sequence"/>
</dbReference>